<name>A0A1B6NUH8_9ZZZZ</name>
<evidence type="ECO:0000313" key="1">
    <source>
        <dbReference type="EMBL" id="KTF07119.1"/>
    </source>
</evidence>
<protein>
    <submittedName>
        <fullName evidence="1">Uncharacterized protein</fullName>
    </submittedName>
</protein>
<comment type="caution">
    <text evidence="1">The sequence shown here is derived from an EMBL/GenBank/DDBJ whole genome shotgun (WGS) entry which is preliminary data.</text>
</comment>
<organism evidence="1">
    <name type="scientific">marine sediment metagenome</name>
    <dbReference type="NCBI Taxonomy" id="412755"/>
    <lineage>
        <taxon>unclassified sequences</taxon>
        <taxon>metagenomes</taxon>
        <taxon>ecological metagenomes</taxon>
    </lineage>
</organism>
<feature type="non-terminal residue" evidence="1">
    <location>
        <position position="62"/>
    </location>
</feature>
<sequence>MTRASSCRGARAAVIDNADVLAGQRLIVAVDLDGDQREARIRMAATLDEAELRALHGDRIDP</sequence>
<accession>A0A1B6NUH8</accession>
<dbReference type="EMBL" id="AYSL01000741">
    <property type="protein sequence ID" value="KTF07119.1"/>
    <property type="molecule type" value="Genomic_DNA"/>
</dbReference>
<proteinExistence type="predicted"/>
<gene>
    <name evidence="1" type="ORF">MGSAQ_001386</name>
</gene>
<dbReference type="AlphaFoldDB" id="A0A1B6NUH8"/>
<reference evidence="1" key="1">
    <citation type="submission" date="2013-11" db="EMBL/GenBank/DDBJ databases">
        <title>Microbial diversity, functional groups and degradation webs in Northern and Southern Mediterranean and Red Sea marine crude oil polluted sites.</title>
        <authorList>
            <person name="Daffonchio D."/>
            <person name="Mapelli F."/>
            <person name="Ferrer M."/>
            <person name="Richter M."/>
            <person name="Cherif A."/>
            <person name="Malkawi H.I."/>
            <person name="Yakimov M.M."/>
            <person name="Abdel-Fattah Y.R."/>
            <person name="Blaghen M."/>
            <person name="Golyshin P.N."/>
            <person name="Kalogerakis N."/>
            <person name="Boon N."/>
            <person name="Magagnini M."/>
            <person name="Fava F."/>
        </authorList>
    </citation>
    <scope>NUCLEOTIDE SEQUENCE</scope>
</reference>